<gene>
    <name evidence="1" type="ORF">H072_8466</name>
</gene>
<reference evidence="1 2" key="1">
    <citation type="journal article" date="2013" name="PLoS Genet.">
        <title>Genomic mechanisms accounting for the adaptation to parasitism in nematode-trapping fungi.</title>
        <authorList>
            <person name="Meerupati T."/>
            <person name="Andersson K.M."/>
            <person name="Friman E."/>
            <person name="Kumar D."/>
            <person name="Tunlid A."/>
            <person name="Ahren D."/>
        </authorList>
    </citation>
    <scope>NUCLEOTIDE SEQUENCE [LARGE SCALE GENOMIC DNA]</scope>
    <source>
        <strain evidence="1 2">CBS 200.50</strain>
    </source>
</reference>
<protein>
    <submittedName>
        <fullName evidence="1">Uncharacterized protein</fullName>
    </submittedName>
</protein>
<reference evidence="2" key="2">
    <citation type="submission" date="2013-04" db="EMBL/GenBank/DDBJ databases">
        <title>Genomic mechanisms accounting for the adaptation to parasitism in nematode-trapping fungi.</title>
        <authorList>
            <person name="Ahren D.G."/>
        </authorList>
    </citation>
    <scope>NUCLEOTIDE SEQUENCE [LARGE SCALE GENOMIC DNA]</scope>
    <source>
        <strain evidence="2">CBS 200.50</strain>
    </source>
</reference>
<keyword evidence="2" id="KW-1185">Reference proteome</keyword>
<dbReference type="HOGENOM" id="CLU_1885687_0_0_1"/>
<dbReference type="AlphaFoldDB" id="S8BRR4"/>
<dbReference type="Proteomes" id="UP000015100">
    <property type="component" value="Unassembled WGS sequence"/>
</dbReference>
<evidence type="ECO:0000313" key="2">
    <source>
        <dbReference type="Proteomes" id="UP000015100"/>
    </source>
</evidence>
<name>S8BRR4_DACHA</name>
<sequence length="135" mass="14945">MFYGADNQIAKSPLPDLPKLDLAVVETSDWTNRVSRATHIDKKLLVVLDDPRLFNTTNFLPFGIHGDKKALTVAWTTAEDDPADAVANLAPDLWTSFFSSDHGKYPDFTHWRLIPVTKALAGGTPRSSMPPEEIP</sequence>
<proteinExistence type="predicted"/>
<organism evidence="1 2">
    <name type="scientific">Dactylellina haptotyla (strain CBS 200.50)</name>
    <name type="common">Nematode-trapping fungus</name>
    <name type="synonym">Monacrosporium haptotylum</name>
    <dbReference type="NCBI Taxonomy" id="1284197"/>
    <lineage>
        <taxon>Eukaryota</taxon>
        <taxon>Fungi</taxon>
        <taxon>Dikarya</taxon>
        <taxon>Ascomycota</taxon>
        <taxon>Pezizomycotina</taxon>
        <taxon>Orbiliomycetes</taxon>
        <taxon>Orbiliales</taxon>
        <taxon>Orbiliaceae</taxon>
        <taxon>Dactylellina</taxon>
    </lineage>
</organism>
<evidence type="ECO:0000313" key="1">
    <source>
        <dbReference type="EMBL" id="EPS37877.1"/>
    </source>
</evidence>
<dbReference type="EMBL" id="AQGS01000598">
    <property type="protein sequence ID" value="EPS37877.1"/>
    <property type="molecule type" value="Genomic_DNA"/>
</dbReference>
<accession>S8BRR4</accession>
<comment type="caution">
    <text evidence="1">The sequence shown here is derived from an EMBL/GenBank/DDBJ whole genome shotgun (WGS) entry which is preliminary data.</text>
</comment>